<evidence type="ECO:0000313" key="2">
    <source>
        <dbReference type="Proteomes" id="UP000324585"/>
    </source>
</evidence>
<gene>
    <name evidence="1" type="ORF">FVE85_8362</name>
</gene>
<accession>A0A5J4YLU0</accession>
<evidence type="ECO:0000313" key="1">
    <source>
        <dbReference type="EMBL" id="KAA8491880.1"/>
    </source>
</evidence>
<dbReference type="AlphaFoldDB" id="A0A5J4YLU0"/>
<protein>
    <submittedName>
        <fullName evidence="1">Uncharacterized protein</fullName>
    </submittedName>
</protein>
<organism evidence="1 2">
    <name type="scientific">Porphyridium purpureum</name>
    <name type="common">Red alga</name>
    <name type="synonym">Porphyridium cruentum</name>
    <dbReference type="NCBI Taxonomy" id="35688"/>
    <lineage>
        <taxon>Eukaryota</taxon>
        <taxon>Rhodophyta</taxon>
        <taxon>Bangiophyceae</taxon>
        <taxon>Porphyridiales</taxon>
        <taxon>Porphyridiaceae</taxon>
        <taxon>Porphyridium</taxon>
    </lineage>
</organism>
<proteinExistence type="predicted"/>
<dbReference type="Proteomes" id="UP000324585">
    <property type="component" value="Unassembled WGS sequence"/>
</dbReference>
<name>A0A5J4YLU0_PORPP</name>
<comment type="caution">
    <text evidence="1">The sequence shown here is derived from an EMBL/GenBank/DDBJ whole genome shotgun (WGS) entry which is preliminary data.</text>
</comment>
<sequence>MIRTHHRSQQPRRSAPEAHAAAASLAQIYASENIFQLHASARAAFPALYSVTERVPLRAKRSEEGKALMHVALFALEDFLYATLSLVERQLTAPGHPERNALFRDCCEALAKATPNDGSFEGAMLCAESLQVRFGPGLDSAKMSPPADEAFTDSETSAPGSVANAGVWWIRVRDPEAPVASAEFELVGCGIPLTLHADDVGWRIGAVLLQDNNTKLSAAVVSRSRVGVQAELAQEIATLQGAGGTKAAFYASNRSSGKASCIVIEAQQLQVLEAQGDNCYLAPSLATANRYSTWMVLDKSEVQKVRCRASAFDSCSFTLTLMGPDERTPALREFHLKAETAKVRDILILTLHMSCDASRPSPSP</sequence>
<dbReference type="EMBL" id="VRMN01000011">
    <property type="protein sequence ID" value="KAA8491880.1"/>
    <property type="molecule type" value="Genomic_DNA"/>
</dbReference>
<reference evidence="2" key="1">
    <citation type="journal article" date="2019" name="Nat. Commun.">
        <title>Expansion of phycobilisome linker gene families in mesophilic red algae.</title>
        <authorList>
            <person name="Lee J."/>
            <person name="Kim D."/>
            <person name="Bhattacharya D."/>
            <person name="Yoon H.S."/>
        </authorList>
    </citation>
    <scope>NUCLEOTIDE SEQUENCE [LARGE SCALE GENOMIC DNA]</scope>
    <source>
        <strain evidence="2">CCMP 1328</strain>
    </source>
</reference>
<keyword evidence="2" id="KW-1185">Reference proteome</keyword>